<dbReference type="Proteomes" id="UP000236161">
    <property type="component" value="Unassembled WGS sequence"/>
</dbReference>
<sequence>MVGLTTWLRYATMKLEHSLYLSWKNYHIGEINGKQFNNSVWKNFFQGRLTFLHWHSGEEMEPTLPQQGGNLLVRKMITPVPTQVFVGDVVLMKDPEKPDDRLVRRLAAVEGYEMTSKDENDEPFILEKDQCWVLADNDSLKLKEARDSRLFGPVHMSDILGRVIYAMKSAVDHGPVHNSPLAVKQDLSILAFELDVDEMSKNSKT</sequence>
<dbReference type="GO" id="GO:0004252">
    <property type="term" value="F:serine-type endopeptidase activity"/>
    <property type="evidence" value="ECO:0007669"/>
    <property type="project" value="InterPro"/>
</dbReference>
<keyword evidence="1" id="KW-0645">Protease</keyword>
<evidence type="ECO:0000313" key="1">
    <source>
        <dbReference type="EMBL" id="PKA59233.1"/>
    </source>
</evidence>
<dbReference type="EMBL" id="KZ451950">
    <property type="protein sequence ID" value="PKA59233.1"/>
    <property type="molecule type" value="Genomic_DNA"/>
</dbReference>
<reference evidence="1 2" key="1">
    <citation type="journal article" date="2017" name="Nature">
        <title>The Apostasia genome and the evolution of orchids.</title>
        <authorList>
            <person name="Zhang G.Q."/>
            <person name="Liu K.W."/>
            <person name="Li Z."/>
            <person name="Lohaus R."/>
            <person name="Hsiao Y.Y."/>
            <person name="Niu S.C."/>
            <person name="Wang J.Y."/>
            <person name="Lin Y.C."/>
            <person name="Xu Q."/>
            <person name="Chen L.J."/>
            <person name="Yoshida K."/>
            <person name="Fujiwara S."/>
            <person name="Wang Z.W."/>
            <person name="Zhang Y.Q."/>
            <person name="Mitsuda N."/>
            <person name="Wang M."/>
            <person name="Liu G.H."/>
            <person name="Pecoraro L."/>
            <person name="Huang H.X."/>
            <person name="Xiao X.J."/>
            <person name="Lin M."/>
            <person name="Wu X.Y."/>
            <person name="Wu W.L."/>
            <person name="Chen Y.Y."/>
            <person name="Chang S.B."/>
            <person name="Sakamoto S."/>
            <person name="Ohme-Takagi M."/>
            <person name="Yagi M."/>
            <person name="Zeng S.J."/>
            <person name="Shen C.Y."/>
            <person name="Yeh C.M."/>
            <person name="Luo Y.B."/>
            <person name="Tsai W.C."/>
            <person name="Van de Peer Y."/>
            <person name="Liu Z.J."/>
        </authorList>
    </citation>
    <scope>NUCLEOTIDE SEQUENCE [LARGE SCALE GENOMIC DNA]</scope>
    <source>
        <strain evidence="2">cv. Shenzhen</strain>
        <tissue evidence="1">Stem</tissue>
    </source>
</reference>
<gene>
    <name evidence="1" type="ORF">AXF42_Ash001326</name>
</gene>
<name>A0A2I0AUK3_9ASPA</name>
<dbReference type="PANTHER" id="PTHR47040">
    <property type="entry name" value="OSJNBA0068L06.9 PROTEIN"/>
    <property type="match status" value="1"/>
</dbReference>
<dbReference type="STRING" id="1088818.A0A2I0AUK3"/>
<dbReference type="CDD" id="cd06530">
    <property type="entry name" value="S26_SPase_I"/>
    <property type="match status" value="1"/>
</dbReference>
<dbReference type="InterPro" id="IPR036286">
    <property type="entry name" value="LexA/Signal_pep-like_sf"/>
</dbReference>
<dbReference type="Gene3D" id="2.10.109.10">
    <property type="entry name" value="Umud Fragment, subunit A"/>
    <property type="match status" value="1"/>
</dbReference>
<dbReference type="EC" id="3.4.21.-" evidence="1"/>
<evidence type="ECO:0000313" key="2">
    <source>
        <dbReference type="Proteomes" id="UP000236161"/>
    </source>
</evidence>
<dbReference type="AlphaFoldDB" id="A0A2I0AUK3"/>
<dbReference type="InterPro" id="IPR053307">
    <property type="entry name" value="Mitochondrial_IM_protease"/>
</dbReference>
<protein>
    <submittedName>
        <fullName evidence="1">Mitochondrial inner membrane protease subunit 1</fullName>
        <ecNumber evidence="1">3.4.21.-</ecNumber>
    </submittedName>
</protein>
<dbReference type="PANTHER" id="PTHR47040:SF1">
    <property type="entry name" value="MITOCHONDRIAL ATP-INDEPENDENT INNER MEMBRANE PROTEASE SUBUNIT 2"/>
    <property type="match status" value="1"/>
</dbReference>
<accession>A0A2I0AUK3</accession>
<keyword evidence="1" id="KW-0378">Hydrolase</keyword>
<organism evidence="1 2">
    <name type="scientific">Apostasia shenzhenica</name>
    <dbReference type="NCBI Taxonomy" id="1088818"/>
    <lineage>
        <taxon>Eukaryota</taxon>
        <taxon>Viridiplantae</taxon>
        <taxon>Streptophyta</taxon>
        <taxon>Embryophyta</taxon>
        <taxon>Tracheophyta</taxon>
        <taxon>Spermatophyta</taxon>
        <taxon>Magnoliopsida</taxon>
        <taxon>Liliopsida</taxon>
        <taxon>Asparagales</taxon>
        <taxon>Orchidaceae</taxon>
        <taxon>Apostasioideae</taxon>
        <taxon>Apostasia</taxon>
    </lineage>
</organism>
<dbReference type="GO" id="GO:0006465">
    <property type="term" value="P:signal peptide processing"/>
    <property type="evidence" value="ECO:0007669"/>
    <property type="project" value="InterPro"/>
</dbReference>
<proteinExistence type="predicted"/>
<dbReference type="OrthoDB" id="308440at2759"/>
<dbReference type="InterPro" id="IPR019533">
    <property type="entry name" value="Peptidase_S26"/>
</dbReference>
<dbReference type="SUPFAM" id="SSF51306">
    <property type="entry name" value="LexA/Signal peptidase"/>
    <property type="match status" value="1"/>
</dbReference>
<keyword evidence="2" id="KW-1185">Reference proteome</keyword>